<keyword evidence="3" id="KW-1185">Reference proteome</keyword>
<evidence type="ECO:0000313" key="3">
    <source>
        <dbReference type="Proteomes" id="UP001175271"/>
    </source>
</evidence>
<evidence type="ECO:0000256" key="1">
    <source>
        <dbReference type="ARBA" id="ARBA00022679"/>
    </source>
</evidence>
<dbReference type="AlphaFoldDB" id="A0AA39IRN1"/>
<dbReference type="InterPro" id="IPR002213">
    <property type="entry name" value="UDP_glucos_trans"/>
</dbReference>
<protein>
    <submittedName>
        <fullName evidence="2">Uncharacterized protein</fullName>
    </submittedName>
</protein>
<comment type="caution">
    <text evidence="2">The sequence shown here is derived from an EMBL/GenBank/DDBJ whole genome shotgun (WGS) entry which is preliminary data.</text>
</comment>
<sequence>MPAHLIKDFSEAFSHFPDTGFVWIEELNAKHRQRNIKVVQCIPQRILFGQPKTGTVICGPNSFLEAAQAGVPMMGDQHQQSAILLEHGTGVSLYKVLNDERIHRKSNNLKEMLRIDEEHLHGGDVLSKSGRERLKAQIWMPEKALRPPRVPNIVKIESLFEVTETYFHPGFNKQYGSACTVHVLTETPPPTICHFCCLHPDPFRVDDVRDRATICIVYGEKRQAA</sequence>
<dbReference type="Proteomes" id="UP001175271">
    <property type="component" value="Unassembled WGS sequence"/>
</dbReference>
<accession>A0AA39IRN1</accession>
<dbReference type="Pfam" id="PF00201">
    <property type="entry name" value="UDPGT"/>
    <property type="match status" value="1"/>
</dbReference>
<keyword evidence="1" id="KW-0808">Transferase</keyword>
<organism evidence="2 3">
    <name type="scientific">Steinernema hermaphroditum</name>
    <dbReference type="NCBI Taxonomy" id="289476"/>
    <lineage>
        <taxon>Eukaryota</taxon>
        <taxon>Metazoa</taxon>
        <taxon>Ecdysozoa</taxon>
        <taxon>Nematoda</taxon>
        <taxon>Chromadorea</taxon>
        <taxon>Rhabditida</taxon>
        <taxon>Tylenchina</taxon>
        <taxon>Panagrolaimomorpha</taxon>
        <taxon>Strongyloidoidea</taxon>
        <taxon>Steinernematidae</taxon>
        <taxon>Steinernema</taxon>
    </lineage>
</organism>
<dbReference type="GO" id="GO:0008194">
    <property type="term" value="F:UDP-glycosyltransferase activity"/>
    <property type="evidence" value="ECO:0007669"/>
    <property type="project" value="InterPro"/>
</dbReference>
<dbReference type="Gene3D" id="3.40.50.2000">
    <property type="entry name" value="Glycogen Phosphorylase B"/>
    <property type="match status" value="1"/>
</dbReference>
<dbReference type="SUPFAM" id="SSF53756">
    <property type="entry name" value="UDP-Glycosyltransferase/glycogen phosphorylase"/>
    <property type="match status" value="1"/>
</dbReference>
<evidence type="ECO:0000313" key="2">
    <source>
        <dbReference type="EMBL" id="KAK0429205.1"/>
    </source>
</evidence>
<reference evidence="2" key="1">
    <citation type="submission" date="2023-06" db="EMBL/GenBank/DDBJ databases">
        <title>Genomic analysis of the entomopathogenic nematode Steinernema hermaphroditum.</title>
        <authorList>
            <person name="Schwarz E.M."/>
            <person name="Heppert J.K."/>
            <person name="Baniya A."/>
            <person name="Schwartz H.T."/>
            <person name="Tan C.-H."/>
            <person name="Antoshechkin I."/>
            <person name="Sternberg P.W."/>
            <person name="Goodrich-Blair H."/>
            <person name="Dillman A.R."/>
        </authorList>
    </citation>
    <scope>NUCLEOTIDE SEQUENCE</scope>
    <source>
        <strain evidence="2">PS9179</strain>
        <tissue evidence="2">Whole animal</tissue>
    </source>
</reference>
<name>A0AA39IRN1_9BILA</name>
<gene>
    <name evidence="2" type="ORF">QR680_011252</name>
</gene>
<dbReference type="EMBL" id="JAUCMV010000001">
    <property type="protein sequence ID" value="KAK0429205.1"/>
    <property type="molecule type" value="Genomic_DNA"/>
</dbReference>
<proteinExistence type="predicted"/>